<protein>
    <recommendedName>
        <fullName evidence="2">Transglycosylase SLT domain-containing protein</fullName>
    </recommendedName>
</protein>
<evidence type="ECO:0008006" key="2">
    <source>
        <dbReference type="Google" id="ProtNLM"/>
    </source>
</evidence>
<dbReference type="EMBL" id="LAZR01014218">
    <property type="protein sequence ID" value="KKM18457.1"/>
    <property type="molecule type" value="Genomic_DNA"/>
</dbReference>
<proteinExistence type="predicted"/>
<name>A0A0F9HTI1_9ZZZZ</name>
<accession>A0A0F9HTI1</accession>
<comment type="caution">
    <text evidence="1">The sequence shown here is derived from an EMBL/GenBank/DDBJ whole genome shotgun (WGS) entry which is preliminary data.</text>
</comment>
<organism evidence="1">
    <name type="scientific">marine sediment metagenome</name>
    <dbReference type="NCBI Taxonomy" id="412755"/>
    <lineage>
        <taxon>unclassified sequences</taxon>
        <taxon>metagenomes</taxon>
        <taxon>ecological metagenomes</taxon>
    </lineage>
</organism>
<dbReference type="AlphaFoldDB" id="A0A0F9HTI1"/>
<gene>
    <name evidence="1" type="ORF">LCGC14_1665540</name>
</gene>
<evidence type="ECO:0000313" key="1">
    <source>
        <dbReference type="EMBL" id="KKM18457.1"/>
    </source>
</evidence>
<reference evidence="1" key="1">
    <citation type="journal article" date="2015" name="Nature">
        <title>Complex archaea that bridge the gap between prokaryotes and eukaryotes.</title>
        <authorList>
            <person name="Spang A."/>
            <person name="Saw J.H."/>
            <person name="Jorgensen S.L."/>
            <person name="Zaremba-Niedzwiedzka K."/>
            <person name="Martijn J."/>
            <person name="Lind A.E."/>
            <person name="van Eijk R."/>
            <person name="Schleper C."/>
            <person name="Guy L."/>
            <person name="Ettema T.J."/>
        </authorList>
    </citation>
    <scope>NUCLEOTIDE SEQUENCE</scope>
</reference>
<sequence>MTEQQVMEQIQRGFGPVIATARTGTSVSAAFMAALVANESSGNVEERLFASRFEKGVLKKVVLAALGLEAFSDPSLSRPIEQQEWLLEADYAIDTRRPANSSFMLAGLEYLKKLATSWGPMQLMGWHAREWNVPLEEFRRCETHFQHARVLILHFARKYELRADRDFLQLFRCWNTGVPSGRPTFDPNYVANGLRRLKLYQQLEQAA</sequence>